<comment type="caution">
    <text evidence="1">The sequence shown here is derived from an EMBL/GenBank/DDBJ whole genome shotgun (WGS) entry which is preliminary data.</text>
</comment>
<sequence length="556" mass="60902">MSMAADFHSQIASIMEVLANAAVAEICKVVDDGYAVVQLEMSRSQKENEFLRRKIKLLELQVTRYRAERVKGAEGSISSRFPGVRLLNRQSRDSLAGPSLQGRTRFLNRGPGSQQTVQKTQPINLDQDPDQEVVTTTKTESAEPEEDTELLIVKVEGATEAGTANHEVPADARISSRGDADTVTSLPVAPEDAGEGRPDRRRSETEGQGYLTNTSSPQSKEEKMDEVQGDTSEKHSPSQTLVEWQSSENEDTERPSCSTYAPESVAGNSSFSQIRTNPSSSCPAVSKRPQCDVDQASPASKLDVIVINSLPRAAEDGSSSGALSSVRGGDDGAEEVTPLIGQSNAAGRSQYPPLLCIQISEPSSEAMFQGNMHNHIMTGNRISTFNNPPVTMGTVDSQQQETQHSWSGIRPIDSIHFPSQNHLYQASSSQNQDSGSAQSLQQPCLPYACTFCSRRYAHQCQLRIHERVHTGEKPYQCTQCGKSFGQVCSLKRHQMVHTGERPFPCPHCGKQFSTSTNLKVHQSVHTGEKRFHCSKCGKNFSFLSNLIRHQALHTSK</sequence>
<accession>A0ACD3RV53</accession>
<name>A0ACD3RV53_LARCR</name>
<protein>
    <submittedName>
        <fullName evidence="1">Uncharacterized protein</fullName>
    </submittedName>
</protein>
<dbReference type="EMBL" id="CM011674">
    <property type="protein sequence ID" value="TMS23043.1"/>
    <property type="molecule type" value="Genomic_DNA"/>
</dbReference>
<proteinExistence type="predicted"/>
<reference evidence="1" key="1">
    <citation type="submission" date="2018-11" db="EMBL/GenBank/DDBJ databases">
        <title>The sequence and de novo assembly of Larimichthys crocea genome using PacBio and Hi-C technologies.</title>
        <authorList>
            <person name="Xu P."/>
            <person name="Chen B."/>
            <person name="Zhou Z."/>
            <person name="Ke Q."/>
            <person name="Wu Y."/>
            <person name="Bai H."/>
            <person name="Pu F."/>
        </authorList>
    </citation>
    <scope>NUCLEOTIDE SEQUENCE</scope>
    <source>
        <tissue evidence="1">Muscle</tissue>
    </source>
</reference>
<evidence type="ECO:0000313" key="2">
    <source>
        <dbReference type="Proteomes" id="UP000793456"/>
    </source>
</evidence>
<organism evidence="1 2">
    <name type="scientific">Larimichthys crocea</name>
    <name type="common">Large yellow croaker</name>
    <name type="synonym">Pseudosciaena crocea</name>
    <dbReference type="NCBI Taxonomy" id="215358"/>
    <lineage>
        <taxon>Eukaryota</taxon>
        <taxon>Metazoa</taxon>
        <taxon>Chordata</taxon>
        <taxon>Craniata</taxon>
        <taxon>Vertebrata</taxon>
        <taxon>Euteleostomi</taxon>
        <taxon>Actinopterygii</taxon>
        <taxon>Neopterygii</taxon>
        <taxon>Teleostei</taxon>
        <taxon>Neoteleostei</taxon>
        <taxon>Acanthomorphata</taxon>
        <taxon>Eupercaria</taxon>
        <taxon>Sciaenidae</taxon>
        <taxon>Larimichthys</taxon>
    </lineage>
</organism>
<keyword evidence="2" id="KW-1185">Reference proteome</keyword>
<evidence type="ECO:0000313" key="1">
    <source>
        <dbReference type="EMBL" id="TMS23043.1"/>
    </source>
</evidence>
<gene>
    <name evidence="1" type="ORF">E3U43_008349</name>
</gene>
<dbReference type="Proteomes" id="UP000793456">
    <property type="component" value="Chromosome I"/>
</dbReference>